<protein>
    <recommendedName>
        <fullName evidence="3">N-acetyltransferase domain-containing protein</fullName>
    </recommendedName>
</protein>
<organism evidence="4 5">
    <name type="scientific">Phycomyces blakesleeanus (strain ATCC 8743b / DSM 1359 / FGSC 10004 / NBRC 33097 / NRRL 1555)</name>
    <dbReference type="NCBI Taxonomy" id="763407"/>
    <lineage>
        <taxon>Eukaryota</taxon>
        <taxon>Fungi</taxon>
        <taxon>Fungi incertae sedis</taxon>
        <taxon>Mucoromycota</taxon>
        <taxon>Mucoromycotina</taxon>
        <taxon>Mucoromycetes</taxon>
        <taxon>Mucorales</taxon>
        <taxon>Phycomycetaceae</taxon>
        <taxon>Phycomyces</taxon>
    </lineage>
</organism>
<dbReference type="Pfam" id="PF00583">
    <property type="entry name" value="Acetyltransf_1"/>
    <property type="match status" value="1"/>
</dbReference>
<dbReference type="GO" id="GO:0007064">
    <property type="term" value="P:mitotic sister chromatid cohesion"/>
    <property type="evidence" value="ECO:0007669"/>
    <property type="project" value="TreeGrafter"/>
</dbReference>
<proteinExistence type="predicted"/>
<dbReference type="InterPro" id="IPR051556">
    <property type="entry name" value="N-term/lysine_N-AcTrnsfr"/>
</dbReference>
<dbReference type="FunCoup" id="A0A167L5N0">
    <property type="interactions" value="255"/>
</dbReference>
<dbReference type="PANTHER" id="PTHR42919:SF8">
    <property type="entry name" value="N-ALPHA-ACETYLTRANSFERASE 50"/>
    <property type="match status" value="1"/>
</dbReference>
<dbReference type="STRING" id="763407.A0A167L5N0"/>
<evidence type="ECO:0000256" key="1">
    <source>
        <dbReference type="ARBA" id="ARBA00022679"/>
    </source>
</evidence>
<evidence type="ECO:0000313" key="5">
    <source>
        <dbReference type="Proteomes" id="UP000077315"/>
    </source>
</evidence>
<dbReference type="CDD" id="cd04301">
    <property type="entry name" value="NAT_SF"/>
    <property type="match status" value="1"/>
</dbReference>
<dbReference type="PROSITE" id="PS51186">
    <property type="entry name" value="GNAT"/>
    <property type="match status" value="1"/>
</dbReference>
<dbReference type="Gene3D" id="3.40.630.30">
    <property type="match status" value="1"/>
</dbReference>
<sequence>MSPTITHQRTALGDVTPNNLGQLRKLNTILFPVNYGEKFYNDLAEAGELAKLAYYNDVCVGAVCCRKDNVDGKTTIYMMTLGVLEPYRRLGLGHQLLGHILEQAKDMKPAVESVQLHVQTTNDSAVAFYKKYGFEVTSTVKDYYKKIEQRDAYVLTKTIEH</sequence>
<dbReference type="SUPFAM" id="SSF55729">
    <property type="entry name" value="Acyl-CoA N-acyltransferases (Nat)"/>
    <property type="match status" value="1"/>
</dbReference>
<gene>
    <name evidence="4" type="ORF">PHYBLDRAFT_178060</name>
</gene>
<dbReference type="EMBL" id="KV440991">
    <property type="protein sequence ID" value="OAD69648.1"/>
    <property type="molecule type" value="Genomic_DNA"/>
</dbReference>
<dbReference type="OrthoDB" id="47374at2759"/>
<dbReference type="Proteomes" id="UP000077315">
    <property type="component" value="Unassembled WGS sequence"/>
</dbReference>
<dbReference type="InterPro" id="IPR016181">
    <property type="entry name" value="Acyl_CoA_acyltransferase"/>
</dbReference>
<keyword evidence="5" id="KW-1185">Reference proteome</keyword>
<evidence type="ECO:0000313" key="4">
    <source>
        <dbReference type="EMBL" id="OAD69648.1"/>
    </source>
</evidence>
<keyword evidence="1" id="KW-0808">Transferase</keyword>
<dbReference type="RefSeq" id="XP_018287688.1">
    <property type="nucleotide sequence ID" value="XM_018437949.1"/>
</dbReference>
<accession>A0A167L5N0</accession>
<reference evidence="5" key="1">
    <citation type="submission" date="2015-06" db="EMBL/GenBank/DDBJ databases">
        <title>Expansion of signal transduction pathways in fungi by whole-genome duplication.</title>
        <authorList>
            <consortium name="DOE Joint Genome Institute"/>
            <person name="Corrochano L.M."/>
            <person name="Kuo A."/>
            <person name="Marcet-Houben M."/>
            <person name="Polaino S."/>
            <person name="Salamov A."/>
            <person name="Villalobos J.M."/>
            <person name="Alvarez M.I."/>
            <person name="Avalos J."/>
            <person name="Benito E.P."/>
            <person name="Benoit I."/>
            <person name="Burger G."/>
            <person name="Camino L.P."/>
            <person name="Canovas D."/>
            <person name="Cerda-Olmedo E."/>
            <person name="Cheng J.-F."/>
            <person name="Dominguez A."/>
            <person name="Elias M."/>
            <person name="Eslava A.P."/>
            <person name="Glaser F."/>
            <person name="Grimwood J."/>
            <person name="Gutierrez G."/>
            <person name="Heitman J."/>
            <person name="Henrissat B."/>
            <person name="Iturriaga E.A."/>
            <person name="Lang B.F."/>
            <person name="Lavin J.L."/>
            <person name="Lee S."/>
            <person name="Li W."/>
            <person name="Lindquist E."/>
            <person name="Lopez-Garcia S."/>
            <person name="Luque E.M."/>
            <person name="Marcos A.T."/>
            <person name="Martin J."/>
            <person name="McCluskey K."/>
            <person name="Medina H.R."/>
            <person name="Miralles-Duran A."/>
            <person name="Miyazaki A."/>
            <person name="Munoz-Torres E."/>
            <person name="Oguiza J.A."/>
            <person name="Ohm R."/>
            <person name="Olmedo M."/>
            <person name="Orejas M."/>
            <person name="Ortiz-Castellanos L."/>
            <person name="Pisabarro A.G."/>
            <person name="Rodriguez-Romero J."/>
            <person name="Ruiz-Herrera J."/>
            <person name="Ruiz-Vazquez R."/>
            <person name="Sanz C."/>
            <person name="Schackwitz W."/>
            <person name="Schmutz J."/>
            <person name="Shahriari M."/>
            <person name="Shelest E."/>
            <person name="Silva-Franco F."/>
            <person name="Soanes D."/>
            <person name="Syed K."/>
            <person name="Tagua V.G."/>
            <person name="Talbot N.J."/>
            <person name="Thon M."/>
            <person name="De vries R.P."/>
            <person name="Wiebenga A."/>
            <person name="Yadav J.S."/>
            <person name="Braun E.L."/>
            <person name="Baker S."/>
            <person name="Garre V."/>
            <person name="Horwitz B."/>
            <person name="Torres-Martinez S."/>
            <person name="Idnurm A."/>
            <person name="Herrera-Estrella A."/>
            <person name="Gabaldon T."/>
            <person name="Grigoriev I.V."/>
        </authorList>
    </citation>
    <scope>NUCLEOTIDE SEQUENCE [LARGE SCALE GENOMIC DNA]</scope>
    <source>
        <strain evidence="5">NRRL 1555(-)</strain>
    </source>
</reference>
<dbReference type="VEuPathDB" id="FungiDB:PHYBLDRAFT_178060"/>
<evidence type="ECO:0000259" key="3">
    <source>
        <dbReference type="PROSITE" id="PS51186"/>
    </source>
</evidence>
<dbReference type="GO" id="GO:0016747">
    <property type="term" value="F:acyltransferase activity, transferring groups other than amino-acyl groups"/>
    <property type="evidence" value="ECO:0007669"/>
    <property type="project" value="InterPro"/>
</dbReference>
<dbReference type="InterPro" id="IPR000182">
    <property type="entry name" value="GNAT_dom"/>
</dbReference>
<name>A0A167L5N0_PHYB8</name>
<keyword evidence="2" id="KW-0012">Acyltransferase</keyword>
<dbReference type="InParanoid" id="A0A167L5N0"/>
<dbReference type="FunFam" id="3.40.630.30:FF:000006">
    <property type="entry name" value="Putative n-alpha-acetyltransferase 50"/>
    <property type="match status" value="1"/>
</dbReference>
<evidence type="ECO:0000256" key="2">
    <source>
        <dbReference type="ARBA" id="ARBA00023315"/>
    </source>
</evidence>
<dbReference type="GeneID" id="28998855"/>
<dbReference type="PANTHER" id="PTHR42919">
    <property type="entry name" value="N-ALPHA-ACETYLTRANSFERASE"/>
    <property type="match status" value="1"/>
</dbReference>
<feature type="domain" description="N-acetyltransferase" evidence="3">
    <location>
        <begin position="10"/>
        <end position="160"/>
    </location>
</feature>
<dbReference type="AlphaFoldDB" id="A0A167L5N0"/>
<dbReference type="GO" id="GO:0031415">
    <property type="term" value="C:NatA complex"/>
    <property type="evidence" value="ECO:0007669"/>
    <property type="project" value="TreeGrafter"/>
</dbReference>